<dbReference type="Proteomes" id="UP001210261">
    <property type="component" value="Unassembled WGS sequence"/>
</dbReference>
<reference evidence="1 2" key="1">
    <citation type="submission" date="2023-01" db="EMBL/GenBank/DDBJ databases">
        <title>Description of Helicobacter ibis sp. nov. isolated from faecal droppings of black-faced ibis (Theristicus melanopis).</title>
        <authorList>
            <person name="Lopez-Cantillo M."/>
            <person name="Vidal-Veuthey B."/>
            <person name="Mella A."/>
            <person name="De La Haba R."/>
            <person name="Collado L."/>
        </authorList>
    </citation>
    <scope>NUCLEOTIDE SEQUENCE [LARGE SCALE GENOMIC DNA]</scope>
    <source>
        <strain evidence="1 2">A82</strain>
    </source>
</reference>
<protein>
    <recommendedName>
        <fullName evidence="3">Periplasmic protein</fullName>
    </recommendedName>
</protein>
<accession>A0ABT4VDF5</accession>
<gene>
    <name evidence="1" type="ORF">PF021_03490</name>
</gene>
<dbReference type="EMBL" id="JAQHXR010000002">
    <property type="protein sequence ID" value="MDA3968735.1"/>
    <property type="molecule type" value="Genomic_DNA"/>
</dbReference>
<keyword evidence="2" id="KW-1185">Reference proteome</keyword>
<sequence>MKILRSLVFVMLLPSLLLPAGRYVSPINIPSVEVLNVDVEQCSRACLKKLLKEGKVFSFVAKLNAENANEELYVSLNEIMRSLQIQQAPLELQNAKKSAFNIALVFPRKTIGRYSSNTTNMVLSYLLNQNATFNFEVFDSNTESIDDIQRVIGKIHQGGYKHAIAIFTHVGANNLNKLNINIPVYIPSVHISQIQGEVSKNLIFGGIDYEAQIRALSSLNNNIKTTSFYDSSFIGSALHGYVAKYNQNISYEKVFNQKDSANFPKEMKNLKGAISNSKVFLNTPITSSAIILSQITYNDIKPSGIYSTQINYNPSLLSITQEKDRRNMYIANSISELDIKLIEQSKLIKADLEYDWINYATAFGVEYFYTSKIPSAKRYFKERIVNNQVQYEVEILTPTSSRFESYYE</sequence>
<dbReference type="RefSeq" id="WP_271021033.1">
    <property type="nucleotide sequence ID" value="NZ_JAQHXR010000002.1"/>
</dbReference>
<evidence type="ECO:0000313" key="1">
    <source>
        <dbReference type="EMBL" id="MDA3968735.1"/>
    </source>
</evidence>
<name>A0ABT4VDF5_9HELI</name>
<organism evidence="1 2">
    <name type="scientific">Helicobacter ibis</name>
    <dbReference type="NCBI Taxonomy" id="2962633"/>
    <lineage>
        <taxon>Bacteria</taxon>
        <taxon>Pseudomonadati</taxon>
        <taxon>Campylobacterota</taxon>
        <taxon>Epsilonproteobacteria</taxon>
        <taxon>Campylobacterales</taxon>
        <taxon>Helicobacteraceae</taxon>
        <taxon>Helicobacter</taxon>
    </lineage>
</organism>
<evidence type="ECO:0000313" key="2">
    <source>
        <dbReference type="Proteomes" id="UP001210261"/>
    </source>
</evidence>
<evidence type="ECO:0008006" key="3">
    <source>
        <dbReference type="Google" id="ProtNLM"/>
    </source>
</evidence>
<proteinExistence type="predicted"/>
<comment type="caution">
    <text evidence="1">The sequence shown here is derived from an EMBL/GenBank/DDBJ whole genome shotgun (WGS) entry which is preliminary data.</text>
</comment>